<organism evidence="1 2">
    <name type="scientific">Meloidogyne enterolobii</name>
    <name type="common">Root-knot nematode worm</name>
    <name type="synonym">Meloidogyne mayaguensis</name>
    <dbReference type="NCBI Taxonomy" id="390850"/>
    <lineage>
        <taxon>Eukaryota</taxon>
        <taxon>Metazoa</taxon>
        <taxon>Ecdysozoa</taxon>
        <taxon>Nematoda</taxon>
        <taxon>Chromadorea</taxon>
        <taxon>Rhabditida</taxon>
        <taxon>Tylenchina</taxon>
        <taxon>Tylenchomorpha</taxon>
        <taxon>Tylenchoidea</taxon>
        <taxon>Meloidogynidae</taxon>
        <taxon>Meloidogyninae</taxon>
        <taxon>Meloidogyne</taxon>
    </lineage>
</organism>
<reference evidence="1 2" key="1">
    <citation type="submission" date="2020-08" db="EMBL/GenBank/DDBJ databases">
        <authorList>
            <person name="Koutsovoulos G."/>
            <person name="Danchin GJ E."/>
        </authorList>
    </citation>
    <scope>NUCLEOTIDE SEQUENCE [LARGE SCALE GENOMIC DNA]</scope>
</reference>
<protein>
    <submittedName>
        <fullName evidence="1">Uncharacterized protein</fullName>
    </submittedName>
</protein>
<comment type="caution">
    <text evidence="1">The sequence shown here is derived from an EMBL/GenBank/DDBJ whole genome shotgun (WGS) entry which is preliminary data.</text>
</comment>
<evidence type="ECO:0000313" key="1">
    <source>
        <dbReference type="EMBL" id="CAD2145616.1"/>
    </source>
</evidence>
<evidence type="ECO:0000313" key="2">
    <source>
        <dbReference type="Proteomes" id="UP000580250"/>
    </source>
</evidence>
<gene>
    <name evidence="1" type="ORF">MENT_LOCUS8339</name>
</gene>
<dbReference type="AlphaFoldDB" id="A0A6V7U4N6"/>
<name>A0A6V7U4N6_MELEN</name>
<accession>A0A6V7U4N6</accession>
<proteinExistence type="predicted"/>
<dbReference type="Proteomes" id="UP000580250">
    <property type="component" value="Unassembled WGS sequence"/>
</dbReference>
<dbReference type="EMBL" id="CAJEWN010000035">
    <property type="protein sequence ID" value="CAD2145616.1"/>
    <property type="molecule type" value="Genomic_DNA"/>
</dbReference>
<sequence>MDLILPSLFITVKSRYMYNNLRMRQFQTLAGLVVSELSYIPTINVLRNCHIPVNVFFPFL</sequence>